<gene>
    <name evidence="6 8" type="ORF">BDZ99DRAFT_151889</name>
</gene>
<proteinExistence type="predicted"/>
<feature type="domain" description="ZZ-type" evidence="5">
    <location>
        <begin position="118"/>
        <end position="173"/>
    </location>
</feature>
<evidence type="ECO:0000313" key="8">
    <source>
        <dbReference type="RefSeq" id="XP_033571333.1"/>
    </source>
</evidence>
<reference evidence="6 8" key="1">
    <citation type="journal article" date="2020" name="Stud. Mycol.">
        <title>101 Dothideomycetes genomes: a test case for predicting lifestyles and emergence of pathogens.</title>
        <authorList>
            <person name="Haridas S."/>
            <person name="Albert R."/>
            <person name="Binder M."/>
            <person name="Bloem J."/>
            <person name="Labutti K."/>
            <person name="Salamov A."/>
            <person name="Andreopoulos B."/>
            <person name="Baker S."/>
            <person name="Barry K."/>
            <person name="Bills G."/>
            <person name="Bluhm B."/>
            <person name="Cannon C."/>
            <person name="Castanera R."/>
            <person name="Culley D."/>
            <person name="Daum C."/>
            <person name="Ezra D."/>
            <person name="Gonzalez J."/>
            <person name="Henrissat B."/>
            <person name="Kuo A."/>
            <person name="Liang C."/>
            <person name="Lipzen A."/>
            <person name="Lutzoni F."/>
            <person name="Magnuson J."/>
            <person name="Mondo S."/>
            <person name="Nolan M."/>
            <person name="Ohm R."/>
            <person name="Pangilinan J."/>
            <person name="Park H.-J."/>
            <person name="Ramirez L."/>
            <person name="Alfaro M."/>
            <person name="Sun H."/>
            <person name="Tritt A."/>
            <person name="Yoshinaga Y."/>
            <person name="Zwiers L.-H."/>
            <person name="Turgeon B."/>
            <person name="Goodwin S."/>
            <person name="Spatafora J."/>
            <person name="Crous P."/>
            <person name="Grigoriev I."/>
        </authorList>
    </citation>
    <scope>NUCLEOTIDE SEQUENCE</scope>
    <source>
        <strain evidence="6 8">CBS 304.34</strain>
    </source>
</reference>
<dbReference type="SUPFAM" id="SSF57850">
    <property type="entry name" value="RING/U-box"/>
    <property type="match status" value="1"/>
</dbReference>
<sequence>MLLDDVEAAIPLVTPKFDIFQLGQLLWFLAQSWASGESIQSLKEHFLMPSDSVALAELVPTYYKDIVDACRAEDPLDRPSAAKLLSLLPSGTSETEFQGGQDAKPISIDVDTMWKCHPWSNFCDHCGKIISGLIFHCNLCRAGNYDACLGCFKAGFHCLDQTHLLVEVRSEGNIPIGKRYHSSVGSSGLRVVTEE</sequence>
<name>A0A6A6Y6Z9_9PEZI</name>
<dbReference type="SUPFAM" id="SSF56112">
    <property type="entry name" value="Protein kinase-like (PK-like)"/>
    <property type="match status" value="1"/>
</dbReference>
<evidence type="ECO:0000256" key="4">
    <source>
        <dbReference type="PROSITE-ProRule" id="PRU00228"/>
    </source>
</evidence>
<protein>
    <recommendedName>
        <fullName evidence="5">ZZ-type domain-containing protein</fullName>
    </recommendedName>
</protein>
<dbReference type="RefSeq" id="XP_033571333.1">
    <property type="nucleotide sequence ID" value="XM_033712788.1"/>
</dbReference>
<evidence type="ECO:0000259" key="5">
    <source>
        <dbReference type="PROSITE" id="PS50135"/>
    </source>
</evidence>
<dbReference type="Gene3D" id="1.10.510.10">
    <property type="entry name" value="Transferase(Phosphotransferase) domain 1"/>
    <property type="match status" value="1"/>
</dbReference>
<reference evidence="8" key="2">
    <citation type="submission" date="2020-04" db="EMBL/GenBank/DDBJ databases">
        <authorList>
            <consortium name="NCBI Genome Project"/>
        </authorList>
    </citation>
    <scope>NUCLEOTIDE SEQUENCE</scope>
    <source>
        <strain evidence="8">CBS 304.34</strain>
    </source>
</reference>
<evidence type="ECO:0000256" key="1">
    <source>
        <dbReference type="ARBA" id="ARBA00022723"/>
    </source>
</evidence>
<evidence type="ECO:0000313" key="6">
    <source>
        <dbReference type="EMBL" id="KAF2804369.1"/>
    </source>
</evidence>
<dbReference type="CDD" id="cd02249">
    <property type="entry name" value="ZZ"/>
    <property type="match status" value="1"/>
</dbReference>
<dbReference type="EMBL" id="MU003713">
    <property type="protein sequence ID" value="KAF2804369.1"/>
    <property type="molecule type" value="Genomic_DNA"/>
</dbReference>
<dbReference type="Proteomes" id="UP000504636">
    <property type="component" value="Unplaced"/>
</dbReference>
<keyword evidence="7" id="KW-1185">Reference proteome</keyword>
<evidence type="ECO:0000313" key="7">
    <source>
        <dbReference type="Proteomes" id="UP000504636"/>
    </source>
</evidence>
<dbReference type="GO" id="GO:0008270">
    <property type="term" value="F:zinc ion binding"/>
    <property type="evidence" value="ECO:0007669"/>
    <property type="project" value="UniProtKB-KW"/>
</dbReference>
<keyword evidence="1" id="KW-0479">Metal-binding</keyword>
<evidence type="ECO:0000256" key="2">
    <source>
        <dbReference type="ARBA" id="ARBA00022771"/>
    </source>
</evidence>
<dbReference type="AlphaFoldDB" id="A0A6A6Y6Z9"/>
<dbReference type="InterPro" id="IPR011009">
    <property type="entry name" value="Kinase-like_dom_sf"/>
</dbReference>
<dbReference type="OrthoDB" id="3734019at2759"/>
<dbReference type="InterPro" id="IPR043145">
    <property type="entry name" value="Znf_ZZ_sf"/>
</dbReference>
<accession>A0A6A6Y6Z9</accession>
<keyword evidence="2 4" id="KW-0863">Zinc-finger</keyword>
<dbReference type="GeneID" id="54453681"/>
<evidence type="ECO:0000256" key="3">
    <source>
        <dbReference type="ARBA" id="ARBA00022833"/>
    </source>
</evidence>
<keyword evidence="3" id="KW-0862">Zinc</keyword>
<organism evidence="6">
    <name type="scientific">Mytilinidion resinicola</name>
    <dbReference type="NCBI Taxonomy" id="574789"/>
    <lineage>
        <taxon>Eukaryota</taxon>
        <taxon>Fungi</taxon>
        <taxon>Dikarya</taxon>
        <taxon>Ascomycota</taxon>
        <taxon>Pezizomycotina</taxon>
        <taxon>Dothideomycetes</taxon>
        <taxon>Pleosporomycetidae</taxon>
        <taxon>Mytilinidiales</taxon>
        <taxon>Mytilinidiaceae</taxon>
        <taxon>Mytilinidion</taxon>
    </lineage>
</organism>
<dbReference type="Gene3D" id="3.30.60.90">
    <property type="match status" value="1"/>
</dbReference>
<dbReference type="InterPro" id="IPR000433">
    <property type="entry name" value="Znf_ZZ"/>
</dbReference>
<reference evidence="8" key="3">
    <citation type="submission" date="2025-04" db="UniProtKB">
        <authorList>
            <consortium name="RefSeq"/>
        </authorList>
    </citation>
    <scope>IDENTIFICATION</scope>
    <source>
        <strain evidence="8">CBS 304.34</strain>
    </source>
</reference>
<dbReference type="PROSITE" id="PS50135">
    <property type="entry name" value="ZF_ZZ_2"/>
    <property type="match status" value="1"/>
</dbReference>